<dbReference type="SUPFAM" id="SSF52172">
    <property type="entry name" value="CheY-like"/>
    <property type="match status" value="1"/>
</dbReference>
<name>A0A7W6DM06_9RHOB</name>
<dbReference type="AlphaFoldDB" id="A0A7W6DM06"/>
<dbReference type="InterPro" id="IPR011006">
    <property type="entry name" value="CheY-like_superfamily"/>
</dbReference>
<evidence type="ECO:0000259" key="3">
    <source>
        <dbReference type="PROSITE" id="PS50110"/>
    </source>
</evidence>
<dbReference type="Proteomes" id="UP000541426">
    <property type="component" value="Unassembled WGS sequence"/>
</dbReference>
<dbReference type="PANTHER" id="PTHR44591:SF24">
    <property type="entry name" value="PROTEIN-GLUTAMATE METHYLESTERASE_PROTEIN-GLUTAMINE GLUTAMINASE 1"/>
    <property type="match status" value="1"/>
</dbReference>
<dbReference type="GO" id="GO:0000160">
    <property type="term" value="P:phosphorelay signal transduction system"/>
    <property type="evidence" value="ECO:0007669"/>
    <property type="project" value="InterPro"/>
</dbReference>
<accession>A0A7W6DM06</accession>
<proteinExistence type="predicted"/>
<evidence type="ECO:0000313" key="5">
    <source>
        <dbReference type="Proteomes" id="UP000541426"/>
    </source>
</evidence>
<dbReference type="PROSITE" id="PS50110">
    <property type="entry name" value="RESPONSE_REGULATORY"/>
    <property type="match status" value="1"/>
</dbReference>
<dbReference type="EMBL" id="JACIEJ010000003">
    <property type="protein sequence ID" value="MBB3985074.1"/>
    <property type="molecule type" value="Genomic_DNA"/>
</dbReference>
<protein>
    <submittedName>
        <fullName evidence="4">CheY-like chemotaxis protein</fullName>
    </submittedName>
</protein>
<dbReference type="Pfam" id="PF00072">
    <property type="entry name" value="Response_reg"/>
    <property type="match status" value="1"/>
</dbReference>
<keyword evidence="1 2" id="KW-0597">Phosphoprotein</keyword>
<sequence length="121" mass="13298">MSNSEILVLEDEALIAMDIEMTLAEAGFKQVSVHSNAQSALNRIDECRPMAAFLDFNLGNGKNSLTVAEKLKNHSIPFVFLTGYTDATVSLPRNLSDTKRIAKPFRSADLVKTINEMVPQA</sequence>
<comment type="caution">
    <text evidence="4">The sequence shown here is derived from an EMBL/GenBank/DDBJ whole genome shotgun (WGS) entry which is preliminary data.</text>
</comment>
<reference evidence="4 5" key="1">
    <citation type="submission" date="2020-08" db="EMBL/GenBank/DDBJ databases">
        <title>Genomic Encyclopedia of Type Strains, Phase IV (KMG-IV): sequencing the most valuable type-strain genomes for metagenomic binning, comparative biology and taxonomic classification.</title>
        <authorList>
            <person name="Goeker M."/>
        </authorList>
    </citation>
    <scope>NUCLEOTIDE SEQUENCE [LARGE SCALE GENOMIC DNA]</scope>
    <source>
        <strain evidence="4 5">DSM 102235</strain>
    </source>
</reference>
<organism evidence="4 5">
    <name type="scientific">Sagittula marina</name>
    <dbReference type="NCBI Taxonomy" id="943940"/>
    <lineage>
        <taxon>Bacteria</taxon>
        <taxon>Pseudomonadati</taxon>
        <taxon>Pseudomonadota</taxon>
        <taxon>Alphaproteobacteria</taxon>
        <taxon>Rhodobacterales</taxon>
        <taxon>Roseobacteraceae</taxon>
        <taxon>Sagittula</taxon>
    </lineage>
</organism>
<dbReference type="SMART" id="SM00448">
    <property type="entry name" value="REC"/>
    <property type="match status" value="1"/>
</dbReference>
<dbReference type="PANTHER" id="PTHR44591">
    <property type="entry name" value="STRESS RESPONSE REGULATOR PROTEIN 1"/>
    <property type="match status" value="1"/>
</dbReference>
<dbReference type="InterPro" id="IPR001789">
    <property type="entry name" value="Sig_transdc_resp-reg_receiver"/>
</dbReference>
<feature type="modified residue" description="4-aspartylphosphate" evidence="2">
    <location>
        <position position="55"/>
    </location>
</feature>
<evidence type="ECO:0000256" key="1">
    <source>
        <dbReference type="ARBA" id="ARBA00022553"/>
    </source>
</evidence>
<gene>
    <name evidence="4" type="ORF">GGQ68_001403</name>
</gene>
<evidence type="ECO:0000313" key="4">
    <source>
        <dbReference type="EMBL" id="MBB3985074.1"/>
    </source>
</evidence>
<dbReference type="Gene3D" id="3.40.50.2300">
    <property type="match status" value="1"/>
</dbReference>
<dbReference type="InterPro" id="IPR050595">
    <property type="entry name" value="Bact_response_regulator"/>
</dbReference>
<dbReference type="RefSeq" id="WP_183964303.1">
    <property type="nucleotide sequence ID" value="NZ_BAABBZ010000059.1"/>
</dbReference>
<keyword evidence="5" id="KW-1185">Reference proteome</keyword>
<feature type="domain" description="Response regulatory" evidence="3">
    <location>
        <begin position="5"/>
        <end position="118"/>
    </location>
</feature>
<evidence type="ECO:0000256" key="2">
    <source>
        <dbReference type="PROSITE-ProRule" id="PRU00169"/>
    </source>
</evidence>